<sequence>MQQGLNDARKLGVAAQRSSDYRRFVMAIAENDVPRVNAIVQTALNNGASVRAILHKLELAVDGLYHVRGFTDRDYDKSILVYRMGGRPLAYAMSQAYGLPTLRTLRNHTVFVRVMPTIGTITSLEIDFNIKNVVLSRFEGNHAVTRQGASILIDEVALQEAAVHFRHCNKVGGLCWKHTHDVDLVLRTYDSAVNIAESLSAGKVHMGKEMTVAAVSFFNQSNTFPILAAPTCKHEDANDMEFIFKTLLDTWNSSAACSALGDIWSVATDGDATRRAAGHRLFLKQRLHPSSTLYPTLSGMAGMNLYVGDNDVTLDFDFKHIWKRLCTLIRSPSGLLLNGGRTITSSLLERYLVFFSDHTLESAKRLLHPDDAQDVPRAIDLMQGIITLSEIPQTTTDPDVAADLDSICYLSKLLEAILEPFINVEFSLSEQMVSLSRYAHLAFATFRLYRLAFMSNQLYFDSMTMVKNAFFCAAKQQQSNPDEPFWLFYVGDDRLEKLFGRLRMLGSHDSAMNYRQGIDRLGHAQDLDRVLSSQPDLDPGHRRLSTSRTEGLDHLNVNAWHGDTIADHCDLRSCWSKGRDQAIAILQKSQMPEIAAHFSDIFLDPEIDMLQPFGQGIYPGINTADAEDRSADTSLLRSCSTITPTVSPISGSPEPQPAGESQAQTIETSDDVLLTLDDALEEIEIPELSLPRAKGVNADDFVMYNGKPIHKGIICRNLITPNYDRKSNNRTDRVRGYSKYKKSWDLNDDSVTGDEDFIEGDLFVTLIRAHDTLSLAVVRSTAIRESNVLRKSLALATILNDKAGVQLEGQIMIMRQVPSLLTHSAGATDSVNTSPWSWVSTGRFATTETALRNADSVYTEKVPKISVAGQLTRVVNANIVQAEDHLSGLDTRSINSAGTVWELDEDLLSVLSLELWDVVSTSGIALTLLPAVDKCVGFPYLTTDGKVALESQSGSLQLANEIATSVDRACHFCGETISGPQDHWRGHIGKHLLHHIRGTGLFPSTPGNAKIGDNLPCGFCGHSGNPSCAIELSVTQRKVTVNCNCPYKVKISFGWAKRGTAASPSRNVPIVCTLCPHPPSLPAHTNPAIWSYNMDEHIRLRHSEYASPSSPVGLPIPASLWNDMEITAEEEHAVGIPVSFRPPAFSCISIESSDSTAAEHNTSQVNEKGGRRAGKRKADANRENLSRKRASSSRH</sequence>
<evidence type="ECO:0000313" key="2">
    <source>
        <dbReference type="Proteomes" id="UP000814140"/>
    </source>
</evidence>
<reference evidence="1" key="2">
    <citation type="journal article" date="2022" name="New Phytol.">
        <title>Evolutionary transition to the ectomycorrhizal habit in the genomes of a hyperdiverse lineage of mushroom-forming fungi.</title>
        <authorList>
            <person name="Looney B."/>
            <person name="Miyauchi S."/>
            <person name="Morin E."/>
            <person name="Drula E."/>
            <person name="Courty P.E."/>
            <person name="Kohler A."/>
            <person name="Kuo A."/>
            <person name="LaButti K."/>
            <person name="Pangilinan J."/>
            <person name="Lipzen A."/>
            <person name="Riley R."/>
            <person name="Andreopoulos W."/>
            <person name="He G."/>
            <person name="Johnson J."/>
            <person name="Nolan M."/>
            <person name="Tritt A."/>
            <person name="Barry K.W."/>
            <person name="Grigoriev I.V."/>
            <person name="Nagy L.G."/>
            <person name="Hibbett D."/>
            <person name="Henrissat B."/>
            <person name="Matheny P.B."/>
            <person name="Labbe J."/>
            <person name="Martin F.M."/>
        </authorList>
    </citation>
    <scope>NUCLEOTIDE SEQUENCE</scope>
    <source>
        <strain evidence="1">HHB10654</strain>
    </source>
</reference>
<proteinExistence type="predicted"/>
<keyword evidence="2" id="KW-1185">Reference proteome</keyword>
<dbReference type="EMBL" id="MU277188">
    <property type="protein sequence ID" value="KAI0068069.1"/>
    <property type="molecule type" value="Genomic_DNA"/>
</dbReference>
<comment type="caution">
    <text evidence="1">The sequence shown here is derived from an EMBL/GenBank/DDBJ whole genome shotgun (WGS) entry which is preliminary data.</text>
</comment>
<reference evidence="1" key="1">
    <citation type="submission" date="2021-03" db="EMBL/GenBank/DDBJ databases">
        <authorList>
            <consortium name="DOE Joint Genome Institute"/>
            <person name="Ahrendt S."/>
            <person name="Looney B.P."/>
            <person name="Miyauchi S."/>
            <person name="Morin E."/>
            <person name="Drula E."/>
            <person name="Courty P.E."/>
            <person name="Chicoki N."/>
            <person name="Fauchery L."/>
            <person name="Kohler A."/>
            <person name="Kuo A."/>
            <person name="Labutti K."/>
            <person name="Pangilinan J."/>
            <person name="Lipzen A."/>
            <person name="Riley R."/>
            <person name="Andreopoulos W."/>
            <person name="He G."/>
            <person name="Johnson J."/>
            <person name="Barry K.W."/>
            <person name="Grigoriev I.V."/>
            <person name="Nagy L."/>
            <person name="Hibbett D."/>
            <person name="Henrissat B."/>
            <person name="Matheny P.B."/>
            <person name="Labbe J."/>
            <person name="Martin F."/>
        </authorList>
    </citation>
    <scope>NUCLEOTIDE SEQUENCE</scope>
    <source>
        <strain evidence="1">HHB10654</strain>
    </source>
</reference>
<accession>A0ACB8TI24</accession>
<name>A0ACB8TI24_9AGAM</name>
<gene>
    <name evidence="1" type="ORF">BV25DRAFT_1875223</name>
</gene>
<evidence type="ECO:0000313" key="1">
    <source>
        <dbReference type="EMBL" id="KAI0068069.1"/>
    </source>
</evidence>
<dbReference type="Proteomes" id="UP000814140">
    <property type="component" value="Unassembled WGS sequence"/>
</dbReference>
<protein>
    <submittedName>
        <fullName evidence="1">Uncharacterized protein</fullName>
    </submittedName>
</protein>
<organism evidence="1 2">
    <name type="scientific">Artomyces pyxidatus</name>
    <dbReference type="NCBI Taxonomy" id="48021"/>
    <lineage>
        <taxon>Eukaryota</taxon>
        <taxon>Fungi</taxon>
        <taxon>Dikarya</taxon>
        <taxon>Basidiomycota</taxon>
        <taxon>Agaricomycotina</taxon>
        <taxon>Agaricomycetes</taxon>
        <taxon>Russulales</taxon>
        <taxon>Auriscalpiaceae</taxon>
        <taxon>Artomyces</taxon>
    </lineage>
</organism>